<protein>
    <recommendedName>
        <fullName evidence="4">TonB C-terminal domain-containing protein</fullName>
    </recommendedName>
</protein>
<name>A0ABU3BS35_9BACT</name>
<feature type="signal peptide" evidence="1">
    <location>
        <begin position="1"/>
        <end position="19"/>
    </location>
</feature>
<keyword evidence="1" id="KW-0732">Signal</keyword>
<evidence type="ECO:0008006" key="4">
    <source>
        <dbReference type="Google" id="ProtNLM"/>
    </source>
</evidence>
<dbReference type="Proteomes" id="UP001267426">
    <property type="component" value="Unassembled WGS sequence"/>
</dbReference>
<gene>
    <name evidence="2" type="ORF">RM540_10110</name>
</gene>
<dbReference type="PROSITE" id="PS51257">
    <property type="entry name" value="PROKAR_LIPOPROTEIN"/>
    <property type="match status" value="1"/>
</dbReference>
<proteinExistence type="predicted"/>
<dbReference type="EMBL" id="JAVRHT010000021">
    <property type="protein sequence ID" value="MDT0632097.1"/>
    <property type="molecule type" value="Genomic_DNA"/>
</dbReference>
<comment type="caution">
    <text evidence="2">The sequence shown here is derived from an EMBL/GenBank/DDBJ whole genome shotgun (WGS) entry which is preliminary data.</text>
</comment>
<organism evidence="2 3">
    <name type="scientific">Rubrivirga litoralis</name>
    <dbReference type="NCBI Taxonomy" id="3075598"/>
    <lineage>
        <taxon>Bacteria</taxon>
        <taxon>Pseudomonadati</taxon>
        <taxon>Rhodothermota</taxon>
        <taxon>Rhodothermia</taxon>
        <taxon>Rhodothermales</taxon>
        <taxon>Rubricoccaceae</taxon>
        <taxon>Rubrivirga</taxon>
    </lineage>
</organism>
<accession>A0ABU3BS35</accession>
<dbReference type="RefSeq" id="WP_311663694.1">
    <property type="nucleotide sequence ID" value="NZ_JAVRHT010000021.1"/>
</dbReference>
<evidence type="ECO:0000256" key="1">
    <source>
        <dbReference type="SAM" id="SignalP"/>
    </source>
</evidence>
<evidence type="ECO:0000313" key="2">
    <source>
        <dbReference type="EMBL" id="MDT0632097.1"/>
    </source>
</evidence>
<keyword evidence="3" id="KW-1185">Reference proteome</keyword>
<sequence length="218" mass="23414">MRPALAALVLVLAAGCAEPGPPAAPPEGWTADGGRWWVPGTDTSAAFRDLSTIEGMGVARDGSEFVRWSQEKMTDLYRTNPEVVDSVFGADFLVVVEDGVPSGGNYGTEADALVKSVKADFFQRYNPAQTVPRTDPLVVPDSLADVSGRVAVQVYLTPDQEPVAVELLEGTGTTLDEITMRRAIEGEYTDAWVREGAGQSRGVNVPNWVRVTNTFGIR</sequence>
<evidence type="ECO:0000313" key="3">
    <source>
        <dbReference type="Proteomes" id="UP001267426"/>
    </source>
</evidence>
<feature type="chain" id="PRO_5046235972" description="TonB C-terminal domain-containing protein" evidence="1">
    <location>
        <begin position="20"/>
        <end position="218"/>
    </location>
</feature>
<reference evidence="2 3" key="1">
    <citation type="submission" date="2023-09" db="EMBL/GenBank/DDBJ databases">
        <authorList>
            <person name="Rey-Velasco X."/>
        </authorList>
    </citation>
    <scope>NUCLEOTIDE SEQUENCE [LARGE SCALE GENOMIC DNA]</scope>
    <source>
        <strain evidence="2 3">F394</strain>
    </source>
</reference>